<dbReference type="EMBL" id="JBDIVE010000002">
    <property type="protein sequence ID" value="MEN3067812.1"/>
    <property type="molecule type" value="Genomic_DNA"/>
</dbReference>
<dbReference type="CDD" id="cd03352">
    <property type="entry name" value="LbH_LpxD"/>
    <property type="match status" value="1"/>
</dbReference>
<dbReference type="Gene3D" id="1.20.5.170">
    <property type="match status" value="1"/>
</dbReference>
<protein>
    <recommendedName>
        <fullName evidence="7">UDP-3-O-acylglucosamine N-acyltransferase</fullName>
        <ecNumber evidence="7">2.3.1.191</ecNumber>
    </recommendedName>
</protein>
<dbReference type="Pfam" id="PF00132">
    <property type="entry name" value="Hexapep"/>
    <property type="match status" value="1"/>
</dbReference>
<dbReference type="InterPro" id="IPR011004">
    <property type="entry name" value="Trimer_LpxA-like_sf"/>
</dbReference>
<proteinExistence type="inferred from homology"/>
<keyword evidence="6 7" id="KW-0012">Acyltransferase</keyword>
<comment type="function">
    <text evidence="7">Catalyzes the N-acylation of UDP-3-O-acylglucosamine using 3-hydroxyacyl-ACP as the acyl donor. Is involved in the biosynthesis of lipid A, a phosphorylated glycolipid that anchors the lipopolysaccharide to the outer membrane of the cell.</text>
</comment>
<comment type="similarity">
    <text evidence="7">Belongs to the transferase hexapeptide repeat family. LpxD subfamily.</text>
</comment>
<evidence type="ECO:0000256" key="7">
    <source>
        <dbReference type="HAMAP-Rule" id="MF_00523"/>
    </source>
</evidence>
<reference evidence="9 10" key="1">
    <citation type="journal article" date="2018" name="Int. J. Syst. Evol. Microbiol.">
        <title>Uliginosibacterium sediminicola sp. nov., isolated from freshwater sediment.</title>
        <authorList>
            <person name="Hwang W.M."/>
            <person name="Kim S.M."/>
            <person name="Kang K."/>
            <person name="Ahn T.Y."/>
        </authorList>
    </citation>
    <scope>NUCLEOTIDE SEQUENCE [LARGE SCALE GENOMIC DNA]</scope>
    <source>
        <strain evidence="9 10">M1-21</strain>
    </source>
</reference>
<name>A0ABU9YVY6_9RHOO</name>
<dbReference type="InterPro" id="IPR001451">
    <property type="entry name" value="Hexapep"/>
</dbReference>
<dbReference type="PANTHER" id="PTHR43378">
    <property type="entry name" value="UDP-3-O-ACYLGLUCOSAMINE N-ACYLTRANSFERASE"/>
    <property type="match status" value="1"/>
</dbReference>
<evidence type="ECO:0000313" key="9">
    <source>
        <dbReference type="EMBL" id="MEN3067812.1"/>
    </source>
</evidence>
<evidence type="ECO:0000256" key="2">
    <source>
        <dbReference type="ARBA" id="ARBA00022556"/>
    </source>
</evidence>
<dbReference type="InterPro" id="IPR020573">
    <property type="entry name" value="UDP_GlcNAc_AcTrfase_non-rep"/>
</dbReference>
<sequence>MSLSIRSIVDALGGDISGDERVLITQVAPLDRAGADEIGFVVHAKYRKALESTAAAAVILPRSLAGAWPGTSIVVDDPYLYFARVAQLLNPPSQPYQGVHASAVVLSELPASVSVAPLAFVGEGCEIGEGVVIGPGSVVEAGARIGANTLLHAHVVVYAGSQIGARCILHSGAVIGGDGFGFARRKDGSWEKIPQIGRAIIGDDVEVGANTTIDRGALDDTVIGSGVKLDNLIQIAHNCEVGDNSAMAAFAGMAGSSKLGKRVMVGGQAGIMGHIEVADDVVVSSRSFMSKSVSEKGMYTSTIPAIEHHDWLRNAVHIKHLDEMASRLKQLEKRLKELESKS</sequence>
<evidence type="ECO:0000256" key="1">
    <source>
        <dbReference type="ARBA" id="ARBA00022516"/>
    </source>
</evidence>
<keyword evidence="4 7" id="KW-0677">Repeat</keyword>
<dbReference type="SUPFAM" id="SSF51161">
    <property type="entry name" value="Trimeric LpxA-like enzymes"/>
    <property type="match status" value="1"/>
</dbReference>
<evidence type="ECO:0000313" key="10">
    <source>
        <dbReference type="Proteomes" id="UP001410394"/>
    </source>
</evidence>
<dbReference type="InterPro" id="IPR007691">
    <property type="entry name" value="LpxD"/>
</dbReference>
<feature type="active site" description="Proton acceptor" evidence="7">
    <location>
        <position position="237"/>
    </location>
</feature>
<dbReference type="HAMAP" id="MF_00523">
    <property type="entry name" value="LpxD"/>
    <property type="match status" value="1"/>
</dbReference>
<dbReference type="NCBIfam" id="TIGR01853">
    <property type="entry name" value="lipid_A_lpxD"/>
    <property type="match status" value="1"/>
</dbReference>
<keyword evidence="5 7" id="KW-0443">Lipid metabolism</keyword>
<evidence type="ECO:0000256" key="4">
    <source>
        <dbReference type="ARBA" id="ARBA00022737"/>
    </source>
</evidence>
<dbReference type="Gene3D" id="2.160.10.10">
    <property type="entry name" value="Hexapeptide repeat proteins"/>
    <property type="match status" value="1"/>
</dbReference>
<dbReference type="Pfam" id="PF04613">
    <property type="entry name" value="LpxD"/>
    <property type="match status" value="1"/>
</dbReference>
<keyword evidence="3 7" id="KW-0808">Transferase</keyword>
<organism evidence="9 10">
    <name type="scientific">Uliginosibacterium sediminicola</name>
    <dbReference type="NCBI Taxonomy" id="2024550"/>
    <lineage>
        <taxon>Bacteria</taxon>
        <taxon>Pseudomonadati</taxon>
        <taxon>Pseudomonadota</taxon>
        <taxon>Betaproteobacteria</taxon>
        <taxon>Rhodocyclales</taxon>
        <taxon>Zoogloeaceae</taxon>
        <taxon>Uliginosibacterium</taxon>
    </lineage>
</organism>
<dbReference type="PANTHER" id="PTHR43378:SF2">
    <property type="entry name" value="UDP-3-O-ACYLGLUCOSAMINE N-ACYLTRANSFERASE 1, MITOCHONDRIAL-RELATED"/>
    <property type="match status" value="1"/>
</dbReference>
<evidence type="ECO:0000256" key="5">
    <source>
        <dbReference type="ARBA" id="ARBA00023098"/>
    </source>
</evidence>
<comment type="pathway">
    <text evidence="7">Bacterial outer membrane biogenesis; LPS lipid A biosynthesis.</text>
</comment>
<dbReference type="GO" id="GO:0103118">
    <property type="term" value="F:UDP-3-O-[(3R)-3-hydroxyacyl]-glucosamine N-acyltransferase activity"/>
    <property type="evidence" value="ECO:0007669"/>
    <property type="project" value="UniProtKB-EC"/>
</dbReference>
<feature type="domain" description="UDP-3-O-[3-hydroxymyristoyl] glucosamine N-acyltransferase non-repeat region" evidence="8">
    <location>
        <begin position="22"/>
        <end position="88"/>
    </location>
</feature>
<comment type="catalytic activity">
    <reaction evidence="7">
        <text>a UDP-3-O-[(3R)-3-hydroxyacyl]-alpha-D-glucosamine + a (3R)-hydroxyacyl-[ACP] = a UDP-2-N,3-O-bis[(3R)-3-hydroxyacyl]-alpha-D-glucosamine + holo-[ACP] + H(+)</text>
        <dbReference type="Rhea" id="RHEA:53836"/>
        <dbReference type="Rhea" id="RHEA-COMP:9685"/>
        <dbReference type="Rhea" id="RHEA-COMP:9945"/>
        <dbReference type="ChEBI" id="CHEBI:15378"/>
        <dbReference type="ChEBI" id="CHEBI:64479"/>
        <dbReference type="ChEBI" id="CHEBI:78827"/>
        <dbReference type="ChEBI" id="CHEBI:137740"/>
        <dbReference type="ChEBI" id="CHEBI:137748"/>
        <dbReference type="EC" id="2.3.1.191"/>
    </reaction>
</comment>
<accession>A0ABU9YVY6</accession>
<dbReference type="Proteomes" id="UP001410394">
    <property type="component" value="Unassembled WGS sequence"/>
</dbReference>
<comment type="caution">
    <text evidence="9">The sequence shown here is derived from an EMBL/GenBank/DDBJ whole genome shotgun (WGS) entry which is preliminary data.</text>
</comment>
<evidence type="ECO:0000259" key="8">
    <source>
        <dbReference type="Pfam" id="PF04613"/>
    </source>
</evidence>
<comment type="subunit">
    <text evidence="7">Homotrimer.</text>
</comment>
<dbReference type="NCBIfam" id="NF002060">
    <property type="entry name" value="PRK00892.1"/>
    <property type="match status" value="1"/>
</dbReference>
<evidence type="ECO:0000256" key="6">
    <source>
        <dbReference type="ARBA" id="ARBA00023315"/>
    </source>
</evidence>
<keyword evidence="10" id="KW-1185">Reference proteome</keyword>
<evidence type="ECO:0000256" key="3">
    <source>
        <dbReference type="ARBA" id="ARBA00022679"/>
    </source>
</evidence>
<dbReference type="Gene3D" id="3.40.1390.10">
    <property type="entry name" value="MurE/MurF, N-terminal domain"/>
    <property type="match status" value="1"/>
</dbReference>
<gene>
    <name evidence="7 9" type="primary">lpxD</name>
    <name evidence="9" type="ORF">ABDB84_04920</name>
</gene>
<keyword evidence="1 7" id="KW-0444">Lipid biosynthesis</keyword>
<dbReference type="RefSeq" id="WP_345918576.1">
    <property type="nucleotide sequence ID" value="NZ_JBDIVE010000002.1"/>
</dbReference>
<dbReference type="EC" id="2.3.1.191" evidence="7"/>
<keyword evidence="2 7" id="KW-0441">Lipid A biosynthesis</keyword>